<reference evidence="1 2" key="1">
    <citation type="submission" date="2019-09" db="EMBL/GenBank/DDBJ databases">
        <title>Goodfellowia gen. nov., a new genus of the Pseudonocardineae related to Actinoalloteichus, containing Goodfellowia coeruleoviolacea gen. nov., comb. nov. gen. nov., comb. nov.</title>
        <authorList>
            <person name="Labeda D."/>
        </authorList>
    </citation>
    <scope>NUCLEOTIDE SEQUENCE [LARGE SCALE GENOMIC DNA]</scope>
    <source>
        <strain evidence="1 2">AN110305</strain>
    </source>
</reference>
<dbReference type="EMBL" id="VUOB01000131">
    <property type="protein sequence ID" value="KAA2246399.1"/>
    <property type="molecule type" value="Genomic_DNA"/>
</dbReference>
<proteinExistence type="predicted"/>
<dbReference type="OrthoDB" id="9777847at2"/>
<gene>
    <name evidence="1" type="ORF">F0L68_40630</name>
</gene>
<dbReference type="Proteomes" id="UP000323454">
    <property type="component" value="Unassembled WGS sequence"/>
</dbReference>
<accession>A0A5B2W843</accession>
<keyword evidence="2" id="KW-1185">Reference proteome</keyword>
<evidence type="ECO:0000313" key="1">
    <source>
        <dbReference type="EMBL" id="KAA2246399.1"/>
    </source>
</evidence>
<dbReference type="AlphaFoldDB" id="A0A5B2W843"/>
<evidence type="ECO:0000313" key="2">
    <source>
        <dbReference type="Proteomes" id="UP000323454"/>
    </source>
</evidence>
<comment type="caution">
    <text evidence="1">The sequence shown here is derived from an EMBL/GenBank/DDBJ whole genome shotgun (WGS) entry which is preliminary data.</text>
</comment>
<dbReference type="RefSeq" id="WP_149855252.1">
    <property type="nucleotide sequence ID" value="NZ_VUOB01000131.1"/>
</dbReference>
<name>A0A5B2W843_9PSEU</name>
<organism evidence="1 2">
    <name type="scientific">Solihabitans fulvus</name>
    <dbReference type="NCBI Taxonomy" id="1892852"/>
    <lineage>
        <taxon>Bacteria</taxon>
        <taxon>Bacillati</taxon>
        <taxon>Actinomycetota</taxon>
        <taxon>Actinomycetes</taxon>
        <taxon>Pseudonocardiales</taxon>
        <taxon>Pseudonocardiaceae</taxon>
        <taxon>Solihabitans</taxon>
    </lineage>
</organism>
<sequence>MDVADLCKAELTVLLAFDLDPYELWDVDRDSLPGAVNWSLDPDSSDGEHVVVIGPEFADALPQKVDW</sequence>
<protein>
    <submittedName>
        <fullName evidence="1">Uncharacterized protein</fullName>
    </submittedName>
</protein>
<reference evidence="1 2" key="2">
    <citation type="submission" date="2019-09" db="EMBL/GenBank/DDBJ databases">
        <authorList>
            <person name="Jin C."/>
        </authorList>
    </citation>
    <scope>NUCLEOTIDE SEQUENCE [LARGE SCALE GENOMIC DNA]</scope>
    <source>
        <strain evidence="1 2">AN110305</strain>
    </source>
</reference>